<dbReference type="InterPro" id="IPR035921">
    <property type="entry name" value="F/V-ATP_Csub_sf"/>
</dbReference>
<protein>
    <submittedName>
        <fullName evidence="2">Uncharacterized protein</fullName>
    </submittedName>
</protein>
<reference evidence="2" key="1">
    <citation type="submission" date="2023-08" db="EMBL/GenBank/DDBJ databases">
        <authorList>
            <person name="Audoor S."/>
            <person name="Bilcke G."/>
        </authorList>
    </citation>
    <scope>NUCLEOTIDE SEQUENCE</scope>
</reference>
<dbReference type="Proteomes" id="UP001295423">
    <property type="component" value="Unassembled WGS sequence"/>
</dbReference>
<gene>
    <name evidence="2" type="ORF">CYCCA115_LOCUS23476</name>
</gene>
<accession>A0AAD2JPC0</accession>
<comment type="caution">
    <text evidence="2">The sequence shown here is derived from an EMBL/GenBank/DDBJ whole genome shotgun (WGS) entry which is preliminary data.</text>
</comment>
<keyword evidence="3" id="KW-1185">Reference proteome</keyword>
<feature type="transmembrane region" description="Helical" evidence="1">
    <location>
        <begin position="62"/>
        <end position="83"/>
    </location>
</feature>
<evidence type="ECO:0000256" key="1">
    <source>
        <dbReference type="SAM" id="Phobius"/>
    </source>
</evidence>
<dbReference type="EMBL" id="CAKOGP040002413">
    <property type="protein sequence ID" value="CAJ1968950.1"/>
    <property type="molecule type" value="Genomic_DNA"/>
</dbReference>
<keyword evidence="1" id="KW-0472">Membrane</keyword>
<proteinExistence type="predicted"/>
<keyword evidence="1" id="KW-0812">Transmembrane</keyword>
<dbReference type="Gene3D" id="1.20.120.610">
    <property type="entry name" value="lithium bound rotor ring of v- atpase"/>
    <property type="match status" value="1"/>
</dbReference>
<name>A0AAD2JPC0_9STRA</name>
<feature type="transmembrane region" description="Helical" evidence="1">
    <location>
        <begin position="118"/>
        <end position="142"/>
    </location>
</feature>
<sequence>MTFADPQLLTSLDSALSIFLASTGSAVASAESGIYALRKKGLTAFMENASEEMTEVNRYRHLSAGLSVGLACLTSGFGIARFLKHLDKKAGIASDEPERPETEPLIQRVRRAMVKENFVHLTLSLVFLEAIGLCGSIVALFLLLEEAAIQAEFSLVDPSFRLSYYILPYVSLAMMAKSIASEDTVDVGNALE</sequence>
<organism evidence="2 3">
    <name type="scientific">Cylindrotheca closterium</name>
    <dbReference type="NCBI Taxonomy" id="2856"/>
    <lineage>
        <taxon>Eukaryota</taxon>
        <taxon>Sar</taxon>
        <taxon>Stramenopiles</taxon>
        <taxon>Ochrophyta</taxon>
        <taxon>Bacillariophyta</taxon>
        <taxon>Bacillariophyceae</taxon>
        <taxon>Bacillariophycidae</taxon>
        <taxon>Bacillariales</taxon>
        <taxon>Bacillariaceae</taxon>
        <taxon>Cylindrotheca</taxon>
    </lineage>
</organism>
<evidence type="ECO:0000313" key="3">
    <source>
        <dbReference type="Proteomes" id="UP001295423"/>
    </source>
</evidence>
<keyword evidence="1" id="KW-1133">Transmembrane helix</keyword>
<dbReference type="AlphaFoldDB" id="A0AAD2JPC0"/>
<evidence type="ECO:0000313" key="2">
    <source>
        <dbReference type="EMBL" id="CAJ1968950.1"/>
    </source>
</evidence>